<dbReference type="EMBL" id="LACB01000428">
    <property type="protein sequence ID" value="KAJ9483463.1"/>
    <property type="molecule type" value="Genomic_DNA"/>
</dbReference>
<organism evidence="2 3">
    <name type="scientific">Penicillium thymicola</name>
    <dbReference type="NCBI Taxonomy" id="293382"/>
    <lineage>
        <taxon>Eukaryota</taxon>
        <taxon>Fungi</taxon>
        <taxon>Dikarya</taxon>
        <taxon>Ascomycota</taxon>
        <taxon>Pezizomycotina</taxon>
        <taxon>Eurotiomycetes</taxon>
        <taxon>Eurotiomycetidae</taxon>
        <taxon>Eurotiales</taxon>
        <taxon>Aspergillaceae</taxon>
        <taxon>Penicillium</taxon>
    </lineage>
</organism>
<dbReference type="SUPFAM" id="SSF51735">
    <property type="entry name" value="NAD(P)-binding Rossmann-fold domains"/>
    <property type="match status" value="1"/>
</dbReference>
<dbReference type="PANTHER" id="PTHR47534:SF2">
    <property type="entry name" value="KETOREDUCTASE (KR) DOMAIN-CONTAINING PROTEIN-RELATED"/>
    <property type="match status" value="1"/>
</dbReference>
<dbReference type="InterPro" id="IPR036291">
    <property type="entry name" value="NAD(P)-bd_dom_sf"/>
</dbReference>
<evidence type="ECO:0000256" key="1">
    <source>
        <dbReference type="ARBA" id="ARBA00023002"/>
    </source>
</evidence>
<dbReference type="InterPro" id="IPR052228">
    <property type="entry name" value="Sec_Metab_Biosynth_Oxidored"/>
</dbReference>
<gene>
    <name evidence="2" type="ORF">VN97_g9947</name>
</gene>
<protein>
    <submittedName>
        <fullName evidence="2">Uncharacterized protein</fullName>
    </submittedName>
</protein>
<dbReference type="Pfam" id="PF00106">
    <property type="entry name" value="adh_short"/>
    <property type="match status" value="1"/>
</dbReference>
<evidence type="ECO:0000313" key="3">
    <source>
        <dbReference type="Proteomes" id="UP001227192"/>
    </source>
</evidence>
<accession>A0AAI9X4S1</accession>
<proteinExistence type="predicted"/>
<sequence length="322" mass="34807">MLQVGGTSGIGEATARAFVRNTLSSRVYLVGRNEAQASKIIQELRQLNPDGQISFIKCDAAHLKSVDEACKTIQQKEDKVNLLFMTAGVMTTKGRDETDEGLDKKFSLHYYSRMRFLVNLLPQLTAAGNAGDSSSAAKTGLGHNLSRVVSVLSAGDETPLIMNDLSLKHNFSLRNCGRHAITMTSLSMEKLAAAHPATSFVHAYPSGVKTGLFRGFGPITQAAIETLYFFTKPFFVPLDESGARHLYAATSSRFSPRGAKDVADAAPGSNGENGSGAYLLHWNGSDNGNKKPLQELRRNDAGKTVWMHTMDVFDSICGESAN</sequence>
<keyword evidence="3" id="KW-1185">Reference proteome</keyword>
<dbReference type="PANTHER" id="PTHR47534">
    <property type="entry name" value="YALI0E05731P"/>
    <property type="match status" value="1"/>
</dbReference>
<reference evidence="2" key="1">
    <citation type="submission" date="2015-06" db="EMBL/GenBank/DDBJ databases">
        <authorList>
            <person name="Nguyen H."/>
        </authorList>
    </citation>
    <scope>NUCLEOTIDE SEQUENCE</scope>
    <source>
        <strain evidence="2">DAOM 180753</strain>
    </source>
</reference>
<dbReference type="AlphaFoldDB" id="A0AAI9X4S1"/>
<name>A0AAI9X4S1_PENTH</name>
<reference evidence="2" key="2">
    <citation type="journal article" date="2016" name="Fungal Biol.">
        <title>Ochratoxin A production by Penicillium thymicola.</title>
        <authorList>
            <person name="Nguyen H.D.T."/>
            <person name="McMullin D.R."/>
            <person name="Ponomareva E."/>
            <person name="Riley R."/>
            <person name="Pomraning K.R."/>
            <person name="Baker S.E."/>
            <person name="Seifert K.A."/>
        </authorList>
    </citation>
    <scope>NUCLEOTIDE SEQUENCE</scope>
    <source>
        <strain evidence="2">DAOM 180753</strain>
    </source>
</reference>
<evidence type="ECO:0000313" key="2">
    <source>
        <dbReference type="EMBL" id="KAJ9483463.1"/>
    </source>
</evidence>
<comment type="caution">
    <text evidence="2">The sequence shown here is derived from an EMBL/GenBank/DDBJ whole genome shotgun (WGS) entry which is preliminary data.</text>
</comment>
<dbReference type="Proteomes" id="UP001227192">
    <property type="component" value="Unassembled WGS sequence"/>
</dbReference>
<dbReference type="Gene3D" id="3.40.50.720">
    <property type="entry name" value="NAD(P)-binding Rossmann-like Domain"/>
    <property type="match status" value="1"/>
</dbReference>
<dbReference type="GO" id="GO:0016491">
    <property type="term" value="F:oxidoreductase activity"/>
    <property type="evidence" value="ECO:0007669"/>
    <property type="project" value="UniProtKB-KW"/>
</dbReference>
<keyword evidence="1" id="KW-0560">Oxidoreductase</keyword>
<dbReference type="InterPro" id="IPR002347">
    <property type="entry name" value="SDR_fam"/>
</dbReference>